<evidence type="ECO:0000313" key="1">
    <source>
        <dbReference type="EMBL" id="SDP00693.1"/>
    </source>
</evidence>
<gene>
    <name evidence="1" type="ORF">SAMN05216366_104136</name>
</gene>
<dbReference type="EMBL" id="FNJQ01000004">
    <property type="protein sequence ID" value="SDP00693.1"/>
    <property type="molecule type" value="Genomic_DNA"/>
</dbReference>
<evidence type="ECO:0000313" key="2">
    <source>
        <dbReference type="Proteomes" id="UP000182412"/>
    </source>
</evidence>
<reference evidence="1 2" key="1">
    <citation type="submission" date="2016-10" db="EMBL/GenBank/DDBJ databases">
        <authorList>
            <person name="de Groot N.N."/>
        </authorList>
    </citation>
    <scope>NUCLEOTIDE SEQUENCE [LARGE SCALE GENOMIC DNA]</scope>
    <source>
        <strain evidence="1 2">S137</strain>
    </source>
</reference>
<sequence>MAKTKKSQLAEAVQAKGPVVYVGPGFRDSILSTFSIFAEGIPAEYADDPVMKHLFVSPDKLNEARTAVGRKGTALHTFYHQALEKHKKGENK</sequence>
<dbReference type="AlphaFoldDB" id="A0A1H0P6T0"/>
<accession>A0A1H0P6T0</accession>
<dbReference type="RefSeq" id="WP_074571482.1">
    <property type="nucleotide sequence ID" value="NZ_FNJQ01000004.1"/>
</dbReference>
<protein>
    <submittedName>
        <fullName evidence="1">Uncharacterized protein</fullName>
    </submittedName>
</protein>
<dbReference type="Proteomes" id="UP000182412">
    <property type="component" value="Unassembled WGS sequence"/>
</dbReference>
<name>A0A1H0P6T0_SELRU</name>
<proteinExistence type="predicted"/>
<organism evidence="1 2">
    <name type="scientific">Selenomonas ruminantium</name>
    <dbReference type="NCBI Taxonomy" id="971"/>
    <lineage>
        <taxon>Bacteria</taxon>
        <taxon>Bacillati</taxon>
        <taxon>Bacillota</taxon>
        <taxon>Negativicutes</taxon>
        <taxon>Selenomonadales</taxon>
        <taxon>Selenomonadaceae</taxon>
        <taxon>Selenomonas</taxon>
    </lineage>
</organism>
<dbReference type="OrthoDB" id="3035202at2"/>